<evidence type="ECO:0000313" key="2">
    <source>
        <dbReference type="EMBL" id="MET7029218.1"/>
    </source>
</evidence>
<evidence type="ECO:0000313" key="3">
    <source>
        <dbReference type="Proteomes" id="UP001549773"/>
    </source>
</evidence>
<feature type="chain" id="PRO_5047379469" evidence="1">
    <location>
        <begin position="22"/>
        <end position="170"/>
    </location>
</feature>
<dbReference type="Proteomes" id="UP001549773">
    <property type="component" value="Unassembled WGS sequence"/>
</dbReference>
<dbReference type="RefSeq" id="WP_354618043.1">
    <property type="nucleotide sequence ID" value="NZ_JBEWYP010000003.1"/>
</dbReference>
<reference evidence="2 3" key="1">
    <citation type="submission" date="2024-07" db="EMBL/GenBank/DDBJ databases">
        <title>The genome sequence of type strain Sediminicola luteus GDMCC 1.2596T.</title>
        <authorList>
            <person name="Liu Y."/>
        </authorList>
    </citation>
    <scope>NUCLEOTIDE SEQUENCE [LARGE SCALE GENOMIC DNA]</scope>
    <source>
        <strain evidence="2 3">GDMCC 1.2596</strain>
    </source>
</reference>
<dbReference type="EMBL" id="JBEWYP010000003">
    <property type="protein sequence ID" value="MET7029218.1"/>
    <property type="molecule type" value="Genomic_DNA"/>
</dbReference>
<protein>
    <submittedName>
        <fullName evidence="2">Uncharacterized protein</fullName>
    </submittedName>
</protein>
<feature type="signal peptide" evidence="1">
    <location>
        <begin position="1"/>
        <end position="21"/>
    </location>
</feature>
<gene>
    <name evidence="2" type="ORF">ABXZ32_07415</name>
</gene>
<organism evidence="2 3">
    <name type="scientific">Sediminicola luteus</name>
    <dbReference type="NCBI Taxonomy" id="319238"/>
    <lineage>
        <taxon>Bacteria</taxon>
        <taxon>Pseudomonadati</taxon>
        <taxon>Bacteroidota</taxon>
        <taxon>Flavobacteriia</taxon>
        <taxon>Flavobacteriales</taxon>
        <taxon>Flavobacteriaceae</taxon>
        <taxon>Sediminicola</taxon>
    </lineage>
</organism>
<name>A0ABV2TVB6_9FLAO</name>
<proteinExistence type="predicted"/>
<evidence type="ECO:0000256" key="1">
    <source>
        <dbReference type="SAM" id="SignalP"/>
    </source>
</evidence>
<keyword evidence="3" id="KW-1185">Reference proteome</keyword>
<comment type="caution">
    <text evidence="2">The sequence shown here is derived from an EMBL/GenBank/DDBJ whole genome shotgun (WGS) entry which is preliminary data.</text>
</comment>
<sequence>MKSIKIFLSTLTLFSAATMLAQENSDMTSETTEKTYSVYDGGELIKNSVKINTMVSRDVLIKKEDKNKLNQDRVFQKKNVMKTVKIDNDSDNTYDEIIKFSYRADDKSDFMLVTNDEEIMVAIDNGDNLEIVKSESIYKNKLKNNKEAYVITDDKGNEIDLFIEEYKSMK</sequence>
<keyword evidence="1" id="KW-0732">Signal</keyword>
<accession>A0ABV2TVB6</accession>